<dbReference type="Gene3D" id="1.10.260.30">
    <property type="entry name" value="Signal recognition particle, SRP54 subunit, M-domain"/>
    <property type="match status" value="1"/>
</dbReference>
<dbReference type="PANTHER" id="PTHR11564">
    <property type="entry name" value="SIGNAL RECOGNITION PARTICLE 54K PROTEIN SRP54"/>
    <property type="match status" value="1"/>
</dbReference>
<evidence type="ECO:0000256" key="6">
    <source>
        <dbReference type="ARBA" id="ARBA00023134"/>
    </source>
</evidence>
<dbReference type="Gene3D" id="3.40.50.300">
    <property type="entry name" value="P-loop containing nucleotide triphosphate hydrolases"/>
    <property type="match status" value="1"/>
</dbReference>
<evidence type="ECO:0000313" key="14">
    <source>
        <dbReference type="Proteomes" id="UP000217076"/>
    </source>
</evidence>
<feature type="binding site" evidence="10">
    <location>
        <begin position="190"/>
        <end position="194"/>
    </location>
    <ligand>
        <name>GTP</name>
        <dbReference type="ChEBI" id="CHEBI:37565"/>
    </ligand>
</feature>
<dbReference type="Pfam" id="PF02881">
    <property type="entry name" value="SRP54_N"/>
    <property type="match status" value="1"/>
</dbReference>
<dbReference type="InterPro" id="IPR000897">
    <property type="entry name" value="SRP54_GTPase_dom"/>
</dbReference>
<dbReference type="EMBL" id="FNCV01000001">
    <property type="protein sequence ID" value="SDG36404.1"/>
    <property type="molecule type" value="Genomic_DNA"/>
</dbReference>
<evidence type="ECO:0000313" key="13">
    <source>
        <dbReference type="EMBL" id="SDG36404.1"/>
    </source>
</evidence>
<comment type="subcellular location">
    <subcellularLocation>
        <location evidence="1">Cell inner membrane</location>
        <topology evidence="1">Peripheral membrane protein</topology>
        <orientation evidence="1">Cytoplasmic side</orientation>
    </subcellularLocation>
    <subcellularLocation>
        <location evidence="10">Cytoplasm</location>
    </subcellularLocation>
    <text evidence="10">The SRP-RNC complex is targeted to the cytoplasmic membrane.</text>
</comment>
<keyword evidence="14" id="KW-1185">Reference proteome</keyword>
<dbReference type="EC" id="3.6.5.4" evidence="10"/>
<accession>A0A1G7TN12</accession>
<dbReference type="GO" id="GO:0005886">
    <property type="term" value="C:plasma membrane"/>
    <property type="evidence" value="ECO:0007669"/>
    <property type="project" value="UniProtKB-SubCell"/>
</dbReference>
<dbReference type="InterPro" id="IPR022941">
    <property type="entry name" value="SRP54"/>
</dbReference>
<comment type="catalytic activity">
    <reaction evidence="9 10">
        <text>GTP + H2O = GDP + phosphate + H(+)</text>
        <dbReference type="Rhea" id="RHEA:19669"/>
        <dbReference type="ChEBI" id="CHEBI:15377"/>
        <dbReference type="ChEBI" id="CHEBI:15378"/>
        <dbReference type="ChEBI" id="CHEBI:37565"/>
        <dbReference type="ChEBI" id="CHEBI:43474"/>
        <dbReference type="ChEBI" id="CHEBI:58189"/>
        <dbReference type="EC" id="3.6.5.4"/>
    </reaction>
</comment>
<dbReference type="InterPro" id="IPR004125">
    <property type="entry name" value="Signal_recog_particle_SRP54_M"/>
</dbReference>
<keyword evidence="10" id="KW-0963">Cytoplasm</keyword>
<comment type="domain">
    <text evidence="10">Composed of three domains: the N-terminal N domain, which is responsible for interactions with the ribosome, the central G domain, which binds GTP, and the C-terminal M domain, which binds the RNA and the signal sequence of the RNC.</text>
</comment>
<dbReference type="NCBIfam" id="TIGR00959">
    <property type="entry name" value="ffh"/>
    <property type="match status" value="1"/>
</dbReference>
<gene>
    <name evidence="10" type="primary">ffh</name>
    <name evidence="13" type="ORF">SAMN05421742_10143</name>
</gene>
<feature type="domain" description="SRP54-type proteins GTP-binding" evidence="12">
    <location>
        <begin position="269"/>
        <end position="282"/>
    </location>
</feature>
<protein>
    <recommendedName>
        <fullName evidence="10">Signal recognition particle protein</fullName>
        <ecNumber evidence="10">3.6.5.4</ecNumber>
    </recommendedName>
    <alternativeName>
        <fullName evidence="10">Fifty-four homolog</fullName>
    </alternativeName>
</protein>
<dbReference type="SUPFAM" id="SSF47446">
    <property type="entry name" value="Signal peptide-binding domain"/>
    <property type="match status" value="1"/>
</dbReference>
<evidence type="ECO:0000256" key="3">
    <source>
        <dbReference type="ARBA" id="ARBA00022741"/>
    </source>
</evidence>
<dbReference type="HAMAP" id="MF_00306">
    <property type="entry name" value="SRP54"/>
    <property type="match status" value="1"/>
</dbReference>
<dbReference type="OrthoDB" id="9804720at2"/>
<dbReference type="Pfam" id="PF00448">
    <property type="entry name" value="SRP54"/>
    <property type="match status" value="1"/>
</dbReference>
<comment type="function">
    <text evidence="10">Involved in targeting and insertion of nascent membrane proteins into the cytoplasmic membrane. Binds to the hydrophobic signal sequence of the ribosome-nascent chain (RNC) as it emerges from the ribosomes. The SRP-RNC complex is then targeted to the cytoplasmic membrane where it interacts with the SRP receptor FtsY. Interaction with FtsY leads to the transfer of the RNC complex to the Sec translocase for insertion into the membrane, the hydrolysis of GTP by both Ffh and FtsY, and the dissociation of the SRP-FtsY complex into the individual components.</text>
</comment>
<proteinExistence type="inferred from homology"/>
<evidence type="ECO:0000256" key="2">
    <source>
        <dbReference type="ARBA" id="ARBA00005450"/>
    </source>
</evidence>
<dbReference type="InterPro" id="IPR027417">
    <property type="entry name" value="P-loop_NTPase"/>
</dbReference>
<dbReference type="InterPro" id="IPR013822">
    <property type="entry name" value="Signal_recog_particl_SRP54_hlx"/>
</dbReference>
<dbReference type="InterPro" id="IPR036891">
    <property type="entry name" value="Signal_recog_part_SRP54_M_sf"/>
</dbReference>
<dbReference type="SUPFAM" id="SSF52540">
    <property type="entry name" value="P-loop containing nucleoside triphosphate hydrolases"/>
    <property type="match status" value="1"/>
</dbReference>
<reference evidence="14" key="1">
    <citation type="submission" date="2016-10" db="EMBL/GenBank/DDBJ databases">
        <authorList>
            <person name="Varghese N."/>
            <person name="Submissions S."/>
        </authorList>
    </citation>
    <scope>NUCLEOTIDE SEQUENCE [LARGE SCALE GENOMIC DNA]</scope>
    <source>
        <strain evidence="14">930I</strain>
    </source>
</reference>
<keyword evidence="7 10" id="KW-0733">Signal recognition particle</keyword>
<evidence type="ECO:0000256" key="5">
    <source>
        <dbReference type="ARBA" id="ARBA00022884"/>
    </source>
</evidence>
<evidence type="ECO:0000256" key="8">
    <source>
        <dbReference type="ARBA" id="ARBA00023274"/>
    </source>
</evidence>
<dbReference type="Gene3D" id="1.20.120.140">
    <property type="entry name" value="Signal recognition particle SRP54, nucleotide-binding domain"/>
    <property type="match status" value="1"/>
</dbReference>
<feature type="binding site" evidence="10">
    <location>
        <begin position="248"/>
        <end position="251"/>
    </location>
    <ligand>
        <name>GTP</name>
        <dbReference type="ChEBI" id="CHEBI:37565"/>
    </ligand>
</feature>
<feature type="region of interest" description="Disordered" evidence="11">
    <location>
        <begin position="440"/>
        <end position="537"/>
    </location>
</feature>
<dbReference type="InterPro" id="IPR004780">
    <property type="entry name" value="SRP"/>
</dbReference>
<dbReference type="RefSeq" id="WP_092613925.1">
    <property type="nucleotide sequence ID" value="NZ_FNCV01000001.1"/>
</dbReference>
<evidence type="ECO:0000256" key="7">
    <source>
        <dbReference type="ARBA" id="ARBA00023135"/>
    </source>
</evidence>
<organism evidence="13 14">
    <name type="scientific">Roseospirillum parvum</name>
    <dbReference type="NCBI Taxonomy" id="83401"/>
    <lineage>
        <taxon>Bacteria</taxon>
        <taxon>Pseudomonadati</taxon>
        <taxon>Pseudomonadota</taxon>
        <taxon>Alphaproteobacteria</taxon>
        <taxon>Rhodospirillales</taxon>
        <taxon>Rhodospirillaceae</taxon>
        <taxon>Roseospirillum</taxon>
    </lineage>
</organism>
<dbReference type="InterPro" id="IPR003593">
    <property type="entry name" value="AAA+_ATPase"/>
</dbReference>
<dbReference type="Pfam" id="PF02978">
    <property type="entry name" value="SRP_SPB"/>
    <property type="match status" value="1"/>
</dbReference>
<feature type="binding site" evidence="10">
    <location>
        <begin position="107"/>
        <end position="114"/>
    </location>
    <ligand>
        <name>GTP</name>
        <dbReference type="ChEBI" id="CHEBI:37565"/>
    </ligand>
</feature>
<evidence type="ECO:0000256" key="10">
    <source>
        <dbReference type="HAMAP-Rule" id="MF_00306"/>
    </source>
</evidence>
<dbReference type="SMART" id="SM00962">
    <property type="entry name" value="SRP54"/>
    <property type="match status" value="1"/>
</dbReference>
<name>A0A1G7TN12_9PROT</name>
<evidence type="ECO:0000256" key="11">
    <source>
        <dbReference type="SAM" id="MobiDB-lite"/>
    </source>
</evidence>
<dbReference type="GO" id="GO:0008312">
    <property type="term" value="F:7S RNA binding"/>
    <property type="evidence" value="ECO:0007669"/>
    <property type="project" value="InterPro"/>
</dbReference>
<keyword evidence="3 10" id="KW-0547">Nucleotide-binding</keyword>
<dbReference type="SMART" id="SM00382">
    <property type="entry name" value="AAA"/>
    <property type="match status" value="1"/>
</dbReference>
<dbReference type="GO" id="GO:0006614">
    <property type="term" value="P:SRP-dependent cotranslational protein targeting to membrane"/>
    <property type="evidence" value="ECO:0007669"/>
    <property type="project" value="InterPro"/>
</dbReference>
<feature type="compositionally biased region" description="Basic residues" evidence="11">
    <location>
        <begin position="528"/>
        <end position="537"/>
    </location>
</feature>
<keyword evidence="5 10" id="KW-0694">RNA-binding</keyword>
<evidence type="ECO:0000256" key="1">
    <source>
        <dbReference type="ARBA" id="ARBA00004515"/>
    </source>
</evidence>
<keyword evidence="8 10" id="KW-0687">Ribonucleoprotein</keyword>
<comment type="similarity">
    <text evidence="2 10">Belongs to the GTP-binding SRP family. SRP54 subfamily.</text>
</comment>
<dbReference type="GO" id="GO:0048500">
    <property type="term" value="C:signal recognition particle"/>
    <property type="evidence" value="ECO:0007669"/>
    <property type="project" value="UniProtKB-UniRule"/>
</dbReference>
<dbReference type="STRING" id="83401.SAMN05421742_10143"/>
<dbReference type="GO" id="GO:0005525">
    <property type="term" value="F:GTP binding"/>
    <property type="evidence" value="ECO:0007669"/>
    <property type="project" value="UniProtKB-UniRule"/>
</dbReference>
<keyword evidence="4 10" id="KW-0378">Hydrolase</keyword>
<evidence type="ECO:0000259" key="12">
    <source>
        <dbReference type="PROSITE" id="PS00300"/>
    </source>
</evidence>
<dbReference type="PROSITE" id="PS00300">
    <property type="entry name" value="SRP54"/>
    <property type="match status" value="1"/>
</dbReference>
<evidence type="ECO:0000256" key="9">
    <source>
        <dbReference type="ARBA" id="ARBA00048027"/>
    </source>
</evidence>
<dbReference type="InterPro" id="IPR042101">
    <property type="entry name" value="SRP54_N_sf"/>
</dbReference>
<dbReference type="Proteomes" id="UP000217076">
    <property type="component" value="Unassembled WGS sequence"/>
</dbReference>
<sequence length="537" mass="56860">MFDSLSSRLGATLDKLKKRGALSESDVNTAMREIRVALLEADVALPVVKEFVARVKEQAIGQDVVKSVTPGQMVVKIVHDALIDTLGTEETGLNLAATPPVPILMVGLQGSGKTTTSAKIARKLKNDQKKKVLLASLDVYRPAAQHQLQVLADQAEVDCLPIVKGQKPVAIAGRALEEARKGGYDVVILDTAGRLHIDQELMDEVAEVSALTEPAETLLVSDAMIGQDAVNTAREFNEKVGVTGIVLTRVDGDARGGAALSMRAVTGRPIKLLGTSEKLDGLEGFHADRIANRILGMGDVVSLVEKAAQTVDQDAAERMAKKMMAGKFDLEDMLVQLQQIQKMGDFKGLLGMMPGLAKMKKQIAEANIDDRMIKHQEAIILSMTRQERRHPELIKASRKRRIAAGCGRPVQEVNKVLKQHQQMATVMKHMKKAGGRKALMSALTGGGMPGGADQLSQMGLPESFDPNDFKEALSGPGGEAPQAPGGALPPPSGGIAGGPALPGLGGPMGGGMGGMPGLPGAMPPPGGRKSKFRKKKK</sequence>
<evidence type="ECO:0000256" key="4">
    <source>
        <dbReference type="ARBA" id="ARBA00022801"/>
    </source>
</evidence>
<keyword evidence="6 10" id="KW-0342">GTP-binding</keyword>
<dbReference type="GO" id="GO:0003924">
    <property type="term" value="F:GTPase activity"/>
    <property type="evidence" value="ECO:0007669"/>
    <property type="project" value="UniProtKB-UniRule"/>
</dbReference>
<dbReference type="SMART" id="SM00963">
    <property type="entry name" value="SRP54_N"/>
    <property type="match status" value="1"/>
</dbReference>
<dbReference type="CDD" id="cd18539">
    <property type="entry name" value="SRP_G"/>
    <property type="match status" value="1"/>
</dbReference>
<feature type="compositionally biased region" description="Gly residues" evidence="11">
    <location>
        <begin position="503"/>
        <end position="517"/>
    </location>
</feature>
<comment type="subunit">
    <text evidence="10">Part of the signal recognition particle protein translocation system, which is composed of SRP and FtsY. SRP is a ribonucleoprotein composed of Ffh and a 4.5S RNA molecule.</text>
</comment>
<dbReference type="PANTHER" id="PTHR11564:SF5">
    <property type="entry name" value="SIGNAL RECOGNITION PARTICLE SUBUNIT SRP54"/>
    <property type="match status" value="1"/>
</dbReference>
<dbReference type="AlphaFoldDB" id="A0A1G7TN12"/>